<dbReference type="Gene3D" id="1.10.150.240">
    <property type="entry name" value="Putative phosphatase, domain 2"/>
    <property type="match status" value="1"/>
</dbReference>
<dbReference type="EMBL" id="JAKFHA010000003">
    <property type="protein sequence ID" value="MCF2527000.1"/>
    <property type="molecule type" value="Genomic_DNA"/>
</dbReference>
<reference evidence="2" key="1">
    <citation type="submission" date="2022-01" db="EMBL/GenBank/DDBJ databases">
        <title>Genome-Based Taxonomic Classification of the Phylum Actinobacteria.</title>
        <authorList>
            <person name="Gao Y."/>
        </authorList>
    </citation>
    <scope>NUCLEOTIDE SEQUENCE</scope>
    <source>
        <strain evidence="2">KLBMP 8922</strain>
    </source>
</reference>
<dbReference type="GO" id="GO:0005829">
    <property type="term" value="C:cytosol"/>
    <property type="evidence" value="ECO:0007669"/>
    <property type="project" value="TreeGrafter"/>
</dbReference>
<feature type="region of interest" description="Disordered" evidence="1">
    <location>
        <begin position="1"/>
        <end position="38"/>
    </location>
</feature>
<keyword evidence="2" id="KW-0378">Hydrolase</keyword>
<dbReference type="PANTHER" id="PTHR43434:SF1">
    <property type="entry name" value="PHOSPHOGLYCOLATE PHOSPHATASE"/>
    <property type="match status" value="1"/>
</dbReference>
<feature type="compositionally biased region" description="Low complexity" evidence="1">
    <location>
        <begin position="25"/>
        <end position="38"/>
    </location>
</feature>
<sequence>MNPNPRPVPHDPEGAAERSRAPGRATPDQAALDQAAPDQAALDQATLRPTASCPAAPNRADLGSTLVLFDWNGTIADDVERAVRATNAVLTARGLPELTAEAFRARWKLPMRAFLTGLDVADPAAGEQHWNRAMASEPAPVRGNAAATLDTLRSRGALLGVISAAGSDAVGADLRRTGLADRFDIVLAGCAAKTAALSGHRHLRDRAVYVGDTEYDIHCARAARYHAVGITGGYREPGDLRSSRPDALIDRLDELVPLLAVLPRGLAAAPEGTRA</sequence>
<gene>
    <name evidence="2" type="ORF">LZ495_07190</name>
</gene>
<evidence type="ECO:0000313" key="3">
    <source>
        <dbReference type="Proteomes" id="UP001165378"/>
    </source>
</evidence>
<dbReference type="InterPro" id="IPR023198">
    <property type="entry name" value="PGP-like_dom2"/>
</dbReference>
<dbReference type="SUPFAM" id="SSF56784">
    <property type="entry name" value="HAD-like"/>
    <property type="match status" value="1"/>
</dbReference>
<feature type="compositionally biased region" description="Basic and acidic residues" evidence="1">
    <location>
        <begin position="8"/>
        <end position="20"/>
    </location>
</feature>
<dbReference type="Pfam" id="PF13419">
    <property type="entry name" value="HAD_2"/>
    <property type="match status" value="1"/>
</dbReference>
<proteinExistence type="predicted"/>
<dbReference type="InterPro" id="IPR041492">
    <property type="entry name" value="HAD_2"/>
</dbReference>
<comment type="caution">
    <text evidence="2">The sequence shown here is derived from an EMBL/GenBank/DDBJ whole genome shotgun (WGS) entry which is preliminary data.</text>
</comment>
<dbReference type="InterPro" id="IPR036412">
    <property type="entry name" value="HAD-like_sf"/>
</dbReference>
<dbReference type="RefSeq" id="WP_235051154.1">
    <property type="nucleotide sequence ID" value="NZ_JAKFHA010000003.1"/>
</dbReference>
<dbReference type="InterPro" id="IPR050155">
    <property type="entry name" value="HAD-like_hydrolase_sf"/>
</dbReference>
<protein>
    <submittedName>
        <fullName evidence="2">HAD family hydrolase</fullName>
    </submittedName>
</protein>
<keyword evidence="3" id="KW-1185">Reference proteome</keyword>
<dbReference type="AlphaFoldDB" id="A0AA41PX67"/>
<evidence type="ECO:0000313" key="2">
    <source>
        <dbReference type="EMBL" id="MCF2527000.1"/>
    </source>
</evidence>
<dbReference type="InterPro" id="IPR023214">
    <property type="entry name" value="HAD_sf"/>
</dbReference>
<dbReference type="PANTHER" id="PTHR43434">
    <property type="entry name" value="PHOSPHOGLYCOLATE PHOSPHATASE"/>
    <property type="match status" value="1"/>
</dbReference>
<accession>A0AA41PX67</accession>
<evidence type="ECO:0000256" key="1">
    <source>
        <dbReference type="SAM" id="MobiDB-lite"/>
    </source>
</evidence>
<dbReference type="GO" id="GO:0006281">
    <property type="term" value="P:DNA repair"/>
    <property type="evidence" value="ECO:0007669"/>
    <property type="project" value="TreeGrafter"/>
</dbReference>
<organism evidence="2 3">
    <name type="scientific">Yinghuangia soli</name>
    <dbReference type="NCBI Taxonomy" id="2908204"/>
    <lineage>
        <taxon>Bacteria</taxon>
        <taxon>Bacillati</taxon>
        <taxon>Actinomycetota</taxon>
        <taxon>Actinomycetes</taxon>
        <taxon>Kitasatosporales</taxon>
        <taxon>Streptomycetaceae</taxon>
        <taxon>Yinghuangia</taxon>
    </lineage>
</organism>
<dbReference type="GO" id="GO:0008967">
    <property type="term" value="F:phosphoglycolate phosphatase activity"/>
    <property type="evidence" value="ECO:0007669"/>
    <property type="project" value="TreeGrafter"/>
</dbReference>
<name>A0AA41PX67_9ACTN</name>
<dbReference type="Proteomes" id="UP001165378">
    <property type="component" value="Unassembled WGS sequence"/>
</dbReference>
<dbReference type="Gene3D" id="3.40.50.1000">
    <property type="entry name" value="HAD superfamily/HAD-like"/>
    <property type="match status" value="1"/>
</dbReference>